<sequence>MSNTAPRKPAVRKSPVVRKPVSAKAAVAKPEKKQKKKADAKVKVVRDSFTMPQTDYDLIAALKQKALKAGLHVKKSELLRASLQAFSKLNAAQLKRAITSLEKIKTGRPKKD</sequence>
<proteinExistence type="predicted"/>
<evidence type="ECO:0000256" key="1">
    <source>
        <dbReference type="SAM" id="MobiDB-lite"/>
    </source>
</evidence>
<protein>
    <submittedName>
        <fullName evidence="2">Uncharacterized protein</fullName>
    </submittedName>
</protein>
<comment type="caution">
    <text evidence="2">The sequence shown here is derived from an EMBL/GenBank/DDBJ whole genome shotgun (WGS) entry which is preliminary data.</text>
</comment>
<feature type="compositionally biased region" description="Low complexity" evidence="1">
    <location>
        <begin position="17"/>
        <end position="28"/>
    </location>
</feature>
<accession>A0A1J5SPC1</accession>
<name>A0A1J5SPC1_9ZZZZ</name>
<evidence type="ECO:0000313" key="2">
    <source>
        <dbReference type="EMBL" id="OIR10329.1"/>
    </source>
</evidence>
<dbReference type="AlphaFoldDB" id="A0A1J5SPC1"/>
<reference evidence="2" key="1">
    <citation type="submission" date="2016-10" db="EMBL/GenBank/DDBJ databases">
        <title>Sequence of Gallionella enrichment culture.</title>
        <authorList>
            <person name="Poehlein A."/>
            <person name="Muehling M."/>
            <person name="Daniel R."/>
        </authorList>
    </citation>
    <scope>NUCLEOTIDE SEQUENCE</scope>
</reference>
<feature type="region of interest" description="Disordered" evidence="1">
    <location>
        <begin position="1"/>
        <end position="39"/>
    </location>
</feature>
<gene>
    <name evidence="2" type="ORF">GALL_76410</name>
</gene>
<organism evidence="2">
    <name type="scientific">mine drainage metagenome</name>
    <dbReference type="NCBI Taxonomy" id="410659"/>
    <lineage>
        <taxon>unclassified sequences</taxon>
        <taxon>metagenomes</taxon>
        <taxon>ecological metagenomes</taxon>
    </lineage>
</organism>
<dbReference type="EMBL" id="MLJW01000023">
    <property type="protein sequence ID" value="OIR10329.1"/>
    <property type="molecule type" value="Genomic_DNA"/>
</dbReference>